<reference evidence="1" key="2">
    <citation type="journal article" date="2015" name="Data Brief">
        <title>Shoot transcriptome of the giant reed, Arundo donax.</title>
        <authorList>
            <person name="Barrero R.A."/>
            <person name="Guerrero F.D."/>
            <person name="Moolhuijzen P."/>
            <person name="Goolsby J.A."/>
            <person name="Tidwell J."/>
            <person name="Bellgard S.E."/>
            <person name="Bellgard M.I."/>
        </authorList>
    </citation>
    <scope>NUCLEOTIDE SEQUENCE</scope>
    <source>
        <tissue evidence="1">Shoot tissue taken approximately 20 cm above the soil surface</tissue>
    </source>
</reference>
<reference evidence="1" key="1">
    <citation type="submission" date="2014-09" db="EMBL/GenBank/DDBJ databases">
        <authorList>
            <person name="Magalhaes I.L.F."/>
            <person name="Oliveira U."/>
            <person name="Santos F.R."/>
            <person name="Vidigal T.H.D.A."/>
            <person name="Brescovit A.D."/>
            <person name="Santos A.J."/>
        </authorList>
    </citation>
    <scope>NUCLEOTIDE SEQUENCE</scope>
    <source>
        <tissue evidence="1">Shoot tissue taken approximately 20 cm above the soil surface</tissue>
    </source>
</reference>
<organism evidence="1">
    <name type="scientific">Arundo donax</name>
    <name type="common">Giant reed</name>
    <name type="synonym">Donax arundinaceus</name>
    <dbReference type="NCBI Taxonomy" id="35708"/>
    <lineage>
        <taxon>Eukaryota</taxon>
        <taxon>Viridiplantae</taxon>
        <taxon>Streptophyta</taxon>
        <taxon>Embryophyta</taxon>
        <taxon>Tracheophyta</taxon>
        <taxon>Spermatophyta</taxon>
        <taxon>Magnoliopsida</taxon>
        <taxon>Liliopsida</taxon>
        <taxon>Poales</taxon>
        <taxon>Poaceae</taxon>
        <taxon>PACMAD clade</taxon>
        <taxon>Arundinoideae</taxon>
        <taxon>Arundineae</taxon>
        <taxon>Arundo</taxon>
    </lineage>
</organism>
<dbReference type="AlphaFoldDB" id="A0A0A9GME5"/>
<proteinExistence type="predicted"/>
<protein>
    <submittedName>
        <fullName evidence="1">Uncharacterized protein</fullName>
    </submittedName>
</protein>
<evidence type="ECO:0000313" key="1">
    <source>
        <dbReference type="EMBL" id="JAE23721.1"/>
    </source>
</evidence>
<accession>A0A0A9GME5</accession>
<name>A0A0A9GME5_ARUDO</name>
<dbReference type="EMBL" id="GBRH01174175">
    <property type="protein sequence ID" value="JAE23721.1"/>
    <property type="molecule type" value="Transcribed_RNA"/>
</dbReference>
<sequence>MILLHVALLHVLHVALLSAHSGAIVF</sequence>